<proteinExistence type="predicted"/>
<keyword evidence="2" id="KW-1185">Reference proteome</keyword>
<dbReference type="EMBL" id="CACVKT020007141">
    <property type="protein sequence ID" value="CAC5405851.1"/>
    <property type="molecule type" value="Genomic_DNA"/>
</dbReference>
<dbReference type="SUPFAM" id="SSF56672">
    <property type="entry name" value="DNA/RNA polymerases"/>
    <property type="match status" value="1"/>
</dbReference>
<name>A0A6J8DDY5_MYTCO</name>
<evidence type="ECO:0008006" key="3">
    <source>
        <dbReference type="Google" id="ProtNLM"/>
    </source>
</evidence>
<dbReference type="InterPro" id="IPR043502">
    <property type="entry name" value="DNA/RNA_pol_sf"/>
</dbReference>
<sequence>MGMPGSETILEELMCRVLGDLVEGVVAKIADDLYCGGNAQLEFNTKKLDKGSTGSAKERSKFVCYKNDYRTQKYNYSWMDLLNILCQPPVKVCGLRSFIGAYKVLARVIPDCASLLGKLDDDVAGRESKESIQWSDELTDIFSQAQKALSTNRSIFLPQPNDQLWIVTDSSVKNMA</sequence>
<dbReference type="AlphaFoldDB" id="A0A6J8DDY5"/>
<organism evidence="1 2">
    <name type="scientific">Mytilus coruscus</name>
    <name type="common">Sea mussel</name>
    <dbReference type="NCBI Taxonomy" id="42192"/>
    <lineage>
        <taxon>Eukaryota</taxon>
        <taxon>Metazoa</taxon>
        <taxon>Spiralia</taxon>
        <taxon>Lophotrochozoa</taxon>
        <taxon>Mollusca</taxon>
        <taxon>Bivalvia</taxon>
        <taxon>Autobranchia</taxon>
        <taxon>Pteriomorphia</taxon>
        <taxon>Mytilida</taxon>
        <taxon>Mytiloidea</taxon>
        <taxon>Mytilidae</taxon>
        <taxon>Mytilinae</taxon>
        <taxon>Mytilus</taxon>
    </lineage>
</organism>
<dbReference type="OrthoDB" id="6141573at2759"/>
<reference evidence="1 2" key="1">
    <citation type="submission" date="2020-06" db="EMBL/GenBank/DDBJ databases">
        <authorList>
            <person name="Li R."/>
            <person name="Bekaert M."/>
        </authorList>
    </citation>
    <scope>NUCLEOTIDE SEQUENCE [LARGE SCALE GENOMIC DNA]</scope>
    <source>
        <strain evidence="2">wild</strain>
    </source>
</reference>
<gene>
    <name evidence="1" type="ORF">MCOR_39496</name>
</gene>
<dbReference type="Gene3D" id="3.30.70.270">
    <property type="match status" value="1"/>
</dbReference>
<evidence type="ECO:0000313" key="1">
    <source>
        <dbReference type="EMBL" id="CAC5405851.1"/>
    </source>
</evidence>
<evidence type="ECO:0000313" key="2">
    <source>
        <dbReference type="Proteomes" id="UP000507470"/>
    </source>
</evidence>
<dbReference type="InterPro" id="IPR043128">
    <property type="entry name" value="Rev_trsase/Diguanyl_cyclase"/>
</dbReference>
<dbReference type="Proteomes" id="UP000507470">
    <property type="component" value="Unassembled WGS sequence"/>
</dbReference>
<accession>A0A6J8DDY5</accession>
<protein>
    <recommendedName>
        <fullName evidence="3">Reverse transcriptase/retrotransposon-derived protein RNase H-like domain-containing protein</fullName>
    </recommendedName>
</protein>